<evidence type="ECO:0000259" key="2">
    <source>
        <dbReference type="SMART" id="SM00507"/>
    </source>
</evidence>
<feature type="compositionally biased region" description="Low complexity" evidence="1">
    <location>
        <begin position="268"/>
        <end position="281"/>
    </location>
</feature>
<dbReference type="Gene3D" id="1.10.30.50">
    <property type="match status" value="1"/>
</dbReference>
<dbReference type="Pfam" id="PF02720">
    <property type="entry name" value="DUF222"/>
    <property type="match status" value="1"/>
</dbReference>
<dbReference type="InterPro" id="IPR003615">
    <property type="entry name" value="HNH_nuc"/>
</dbReference>
<evidence type="ECO:0000313" key="4">
    <source>
        <dbReference type="Proteomes" id="UP000628079"/>
    </source>
</evidence>
<reference evidence="3" key="1">
    <citation type="journal article" date="2014" name="Int. J. Syst. Evol. Microbiol.">
        <title>Complete genome sequence of Corynebacterium casei LMG S-19264T (=DSM 44701T), isolated from a smear-ripened cheese.</title>
        <authorList>
            <consortium name="US DOE Joint Genome Institute (JGI-PGF)"/>
            <person name="Walter F."/>
            <person name="Albersmeier A."/>
            <person name="Kalinowski J."/>
            <person name="Ruckert C."/>
        </authorList>
    </citation>
    <scope>NUCLEOTIDE SEQUENCE</scope>
    <source>
        <strain evidence="3">CGMCC 1.10749</strain>
    </source>
</reference>
<gene>
    <name evidence="3" type="ORF">GCM10011314_23630</name>
</gene>
<protein>
    <recommendedName>
        <fullName evidence="2">HNH nuclease domain-containing protein</fullName>
    </recommendedName>
</protein>
<dbReference type="EMBL" id="BMEA01000002">
    <property type="protein sequence ID" value="GGB83274.1"/>
    <property type="molecule type" value="Genomic_DNA"/>
</dbReference>
<feature type="domain" description="HNH nuclease" evidence="2">
    <location>
        <begin position="383"/>
        <end position="434"/>
    </location>
</feature>
<proteinExistence type="predicted"/>
<dbReference type="RefSeq" id="WP_035946803.1">
    <property type="nucleotide sequence ID" value="NZ_BMEA01000002.1"/>
</dbReference>
<comment type="caution">
    <text evidence="3">The sequence shown here is derived from an EMBL/GenBank/DDBJ whole genome shotgun (WGS) entry which is preliminary data.</text>
</comment>
<dbReference type="SMART" id="SM00507">
    <property type="entry name" value="HNHc"/>
    <property type="match status" value="1"/>
</dbReference>
<evidence type="ECO:0000256" key="1">
    <source>
        <dbReference type="SAM" id="MobiDB-lite"/>
    </source>
</evidence>
<evidence type="ECO:0000313" key="3">
    <source>
        <dbReference type="EMBL" id="GGB83274.1"/>
    </source>
</evidence>
<feature type="region of interest" description="Disordered" evidence="1">
    <location>
        <begin position="262"/>
        <end position="303"/>
    </location>
</feature>
<dbReference type="Proteomes" id="UP000628079">
    <property type="component" value="Unassembled WGS sequence"/>
</dbReference>
<organism evidence="3 4">
    <name type="scientific">Knoellia flava</name>
    <dbReference type="NCBI Taxonomy" id="913969"/>
    <lineage>
        <taxon>Bacteria</taxon>
        <taxon>Bacillati</taxon>
        <taxon>Actinomycetota</taxon>
        <taxon>Actinomycetes</taxon>
        <taxon>Micrococcales</taxon>
        <taxon>Intrasporangiaceae</taxon>
        <taxon>Knoellia</taxon>
    </lineage>
</organism>
<name>A0A8H9KRP0_9MICO</name>
<reference evidence="3" key="2">
    <citation type="submission" date="2020-09" db="EMBL/GenBank/DDBJ databases">
        <authorList>
            <person name="Sun Q."/>
            <person name="Zhou Y."/>
        </authorList>
    </citation>
    <scope>NUCLEOTIDE SEQUENCE</scope>
    <source>
        <strain evidence="3">CGMCC 1.10749</strain>
    </source>
</reference>
<accession>A0A8H9KRP0</accession>
<dbReference type="CDD" id="cd00085">
    <property type="entry name" value="HNHc"/>
    <property type="match status" value="1"/>
</dbReference>
<sequence>MEATAAPDTHEGRHAALLGQVAGLTTEELLDVIESAQRDKDAASARQALALAHLSAREPHLQEDGTTVEVHHGVGYQRMDAPELAAPRMGVSVHVAIRRVSHAIDQLTRTPSVVDAMARGDLDEQRAAVVTEGTDFLTAESAAAVVALVRPRWAGMTVGPLRQLLARAAAIVDPEAVAAHADDERSRRGLTRRVGSHGTDAWRGEFLVEQSRAAWAAVTELARTKVRDGSAPTLEVARADALMELVLDHCDVSVVVHTTRPATDEPTRAGTRTGATHARAGNDSDGADAAPVAPSGTSGSDDGLMEVGGLGAPGTTFLPRAWVDDADTSTEKSTRRDLELVCDPDTGALLSGDVPASLASGRTRRFGGFTGSDECAAYRIPAAMARLVRLRDGGCRFPGCSTPARQCDLDHVRPWPTGPTSPSNLIALCRHHHRIKQRAGWRVHLRPDGRVTWHDPTNHASTTWPVDHLHLAVAPRSAPRHATAARSVPSSTSATAAPSTFEDELAALLDHKAIPLQRRTRSEAWDARGHRVSGPLPRTDFGCGHLRDHTTGRHRTVALEMAHRFTGASATTDPAAFPF</sequence>
<dbReference type="InterPro" id="IPR003870">
    <property type="entry name" value="DUF222"/>
</dbReference>
<dbReference type="AlphaFoldDB" id="A0A8H9KRP0"/>